<comment type="caution">
    <text evidence="2">The sequence shown here is derived from an EMBL/GenBank/DDBJ whole genome shotgun (WGS) entry which is preliminary data.</text>
</comment>
<feature type="region of interest" description="Disordered" evidence="1">
    <location>
        <begin position="62"/>
        <end position="88"/>
    </location>
</feature>
<dbReference type="EMBL" id="JARBDR010000342">
    <property type="protein sequence ID" value="KAJ8314167.1"/>
    <property type="molecule type" value="Genomic_DNA"/>
</dbReference>
<gene>
    <name evidence="2" type="ORF">KUTeg_008728</name>
</gene>
<reference evidence="2 3" key="1">
    <citation type="submission" date="2022-12" db="EMBL/GenBank/DDBJ databases">
        <title>Chromosome-level genome of Tegillarca granosa.</title>
        <authorList>
            <person name="Kim J."/>
        </authorList>
    </citation>
    <scope>NUCLEOTIDE SEQUENCE [LARGE SCALE GENOMIC DNA]</scope>
    <source>
        <strain evidence="2">Teg-2019</strain>
        <tissue evidence="2">Adductor muscle</tissue>
    </source>
</reference>
<protein>
    <submittedName>
        <fullName evidence="2">Uncharacterized protein</fullName>
    </submittedName>
</protein>
<evidence type="ECO:0000313" key="2">
    <source>
        <dbReference type="EMBL" id="KAJ8314167.1"/>
    </source>
</evidence>
<proteinExistence type="predicted"/>
<name>A0ABQ9FA00_TEGGR</name>
<evidence type="ECO:0000256" key="1">
    <source>
        <dbReference type="SAM" id="MobiDB-lite"/>
    </source>
</evidence>
<keyword evidence="3" id="KW-1185">Reference proteome</keyword>
<sequence length="155" mass="16632">MYNSTYEGNTTIGQILEIIHVNTTGNVSNIDSTDTTLNVTFASGNLTPQHFVYVPSGIASRPSAGPSLTNADGTTRNNSSGSEISQDGVTYNGTCVPMIDYDITQTDCNGEGTPTRPMMRGNYLAVPNPGSNVYVVNKQLNPQANENNNHKRKCI</sequence>
<organism evidence="2 3">
    <name type="scientific">Tegillarca granosa</name>
    <name type="common">Malaysian cockle</name>
    <name type="synonym">Anadara granosa</name>
    <dbReference type="NCBI Taxonomy" id="220873"/>
    <lineage>
        <taxon>Eukaryota</taxon>
        <taxon>Metazoa</taxon>
        <taxon>Spiralia</taxon>
        <taxon>Lophotrochozoa</taxon>
        <taxon>Mollusca</taxon>
        <taxon>Bivalvia</taxon>
        <taxon>Autobranchia</taxon>
        <taxon>Pteriomorphia</taxon>
        <taxon>Arcoida</taxon>
        <taxon>Arcoidea</taxon>
        <taxon>Arcidae</taxon>
        <taxon>Tegillarca</taxon>
    </lineage>
</organism>
<feature type="compositionally biased region" description="Polar residues" evidence="1">
    <location>
        <begin position="66"/>
        <end position="88"/>
    </location>
</feature>
<accession>A0ABQ9FA00</accession>
<evidence type="ECO:0000313" key="3">
    <source>
        <dbReference type="Proteomes" id="UP001217089"/>
    </source>
</evidence>
<dbReference type="Proteomes" id="UP001217089">
    <property type="component" value="Unassembled WGS sequence"/>
</dbReference>